<dbReference type="SMART" id="SM00696">
    <property type="entry name" value="DM9"/>
    <property type="match status" value="1"/>
</dbReference>
<accession>A0A8K0C7A0</accession>
<keyword evidence="2" id="KW-1185">Reference proteome</keyword>
<proteinExistence type="predicted"/>
<reference evidence="1" key="1">
    <citation type="submission" date="2019-08" db="EMBL/GenBank/DDBJ databases">
        <title>The genome of the North American firefly Photinus pyralis.</title>
        <authorList>
            <consortium name="Photinus pyralis genome working group"/>
            <person name="Fallon T.R."/>
            <person name="Sander Lower S.E."/>
            <person name="Weng J.-K."/>
        </authorList>
    </citation>
    <scope>NUCLEOTIDE SEQUENCE</scope>
    <source>
        <strain evidence="1">TRF0915ILg1</strain>
        <tissue evidence="1">Whole body</tissue>
    </source>
</reference>
<sequence length="219" mass="26240">MRETYFLVILLKCSLICKISFDYRRRNNEKRSLTFSSNTESNENANIEGYYWREYRGFVPEDALPGGRDTDKRTTYIAQILHDKLLIPGEIRDNEKRAYYEWGFQEFAATENIKILCTRQPEKMQWFRTTKDNFTMLTNRNFVFGGYEPNNEIYVGRKVFDESIVVGKVQVILPSREAVFHYPRNKMGHFDYDFEILKYDKVRLLGQYQQRPRQSREPC</sequence>
<dbReference type="InterPro" id="IPR006616">
    <property type="entry name" value="DM9_repeat"/>
</dbReference>
<name>A0A8K0C7A0_IGNLU</name>
<dbReference type="Pfam" id="PF11901">
    <property type="entry name" value="DM9"/>
    <property type="match status" value="1"/>
</dbReference>
<evidence type="ECO:0000313" key="1">
    <source>
        <dbReference type="EMBL" id="KAF2879112.1"/>
    </source>
</evidence>
<dbReference type="PANTHER" id="PTHR31649:SF10">
    <property type="entry name" value="IP19903P-RELATED"/>
    <property type="match status" value="1"/>
</dbReference>
<dbReference type="Proteomes" id="UP000801492">
    <property type="component" value="Unassembled WGS sequence"/>
</dbReference>
<dbReference type="EMBL" id="VTPC01091227">
    <property type="protein sequence ID" value="KAF2879112.1"/>
    <property type="molecule type" value="Genomic_DNA"/>
</dbReference>
<protein>
    <submittedName>
        <fullName evidence="1">Uncharacterized protein</fullName>
    </submittedName>
</protein>
<gene>
    <name evidence="1" type="ORF">ILUMI_27060</name>
</gene>
<dbReference type="AlphaFoldDB" id="A0A8K0C7A0"/>
<organism evidence="1 2">
    <name type="scientific">Ignelater luminosus</name>
    <name type="common">Cucubano</name>
    <name type="synonym">Pyrophorus luminosus</name>
    <dbReference type="NCBI Taxonomy" id="2038154"/>
    <lineage>
        <taxon>Eukaryota</taxon>
        <taxon>Metazoa</taxon>
        <taxon>Ecdysozoa</taxon>
        <taxon>Arthropoda</taxon>
        <taxon>Hexapoda</taxon>
        <taxon>Insecta</taxon>
        <taxon>Pterygota</taxon>
        <taxon>Neoptera</taxon>
        <taxon>Endopterygota</taxon>
        <taxon>Coleoptera</taxon>
        <taxon>Polyphaga</taxon>
        <taxon>Elateriformia</taxon>
        <taxon>Elateroidea</taxon>
        <taxon>Elateridae</taxon>
        <taxon>Agrypninae</taxon>
        <taxon>Pyrophorini</taxon>
        <taxon>Ignelater</taxon>
    </lineage>
</organism>
<dbReference type="OrthoDB" id="6767006at2759"/>
<evidence type="ECO:0000313" key="2">
    <source>
        <dbReference type="Proteomes" id="UP000801492"/>
    </source>
</evidence>
<dbReference type="PANTHER" id="PTHR31649">
    <property type="entry name" value="AGAP009604-PA"/>
    <property type="match status" value="1"/>
</dbReference>
<comment type="caution">
    <text evidence="1">The sequence shown here is derived from an EMBL/GenBank/DDBJ whole genome shotgun (WGS) entry which is preliminary data.</text>
</comment>